<feature type="transmembrane region" description="Helical" evidence="9">
    <location>
        <begin position="334"/>
        <end position="359"/>
    </location>
</feature>
<evidence type="ECO:0000256" key="6">
    <source>
        <dbReference type="ARBA" id="ARBA00022847"/>
    </source>
</evidence>
<dbReference type="PROSITE" id="PS00216">
    <property type="entry name" value="SUGAR_TRANSPORT_1"/>
    <property type="match status" value="1"/>
</dbReference>
<dbReference type="STRING" id="93218.XM39_22415"/>
<feature type="transmembrane region" description="Helical" evidence="9">
    <location>
        <begin position="119"/>
        <end position="138"/>
    </location>
</feature>
<keyword evidence="13" id="KW-1185">Reference proteome</keyword>
<feature type="transmembrane region" description="Helical" evidence="9">
    <location>
        <begin position="244"/>
        <end position="266"/>
    </location>
</feature>
<sequence length="428" mass="45725">MSASAAPNATAPSARTTPHAWRVIVSASIGNALEWFDLVVYGFFAVTIAKLFFPTGNDTVSLLLTLGTFGVSFFMRPLGAIVIGAYADRAGRKAALTLSILMMMVGTLLIALMPTYATIGVLAPVGIVIARMVQGFSAGGEFGSATAFLAEHAPQRRGFFSSWQVASQGLTTLLAAGFGAVLTGNLSPEAMASWGWRVPFFFGLLIGPVAYYIRRRLDETPEFLDIEPTQSPLRDTFASQKERLLLAIGVVVMATVATYLVLYMPTYAVKQLGLPSSAAFSAVLLTGVVQLIVAPIVGHWSDTHGRIKPMLAAAVALLVLVYPMFRFLDANPTFGSLMVFQIVLGLLMTTYFGALPALLTELFPTQVRTTGLSLGYNIAATVFGGFAPFIITWLIGATGNKLAPSFYLIFAAVISITALLRSRKLGLR</sequence>
<feature type="transmembrane region" description="Helical" evidence="9">
    <location>
        <begin position="194"/>
        <end position="213"/>
    </location>
</feature>
<dbReference type="OrthoDB" id="6766492at2"/>
<dbReference type="InterPro" id="IPR051084">
    <property type="entry name" value="H+-coupled_symporters"/>
</dbReference>
<dbReference type="AlphaFoldDB" id="A0A0B5FKG2"/>
<dbReference type="EMBL" id="RWHX01000025">
    <property type="protein sequence ID" value="RSK79759.1"/>
    <property type="molecule type" value="Genomic_DNA"/>
</dbReference>
<evidence type="ECO:0000256" key="4">
    <source>
        <dbReference type="ARBA" id="ARBA00022475"/>
    </source>
</evidence>
<dbReference type="PANTHER" id="PTHR43528">
    <property type="entry name" value="ALPHA-KETOGLUTARATE PERMEASE"/>
    <property type="match status" value="1"/>
</dbReference>
<reference evidence="11 13" key="1">
    <citation type="submission" date="2018-12" db="EMBL/GenBank/DDBJ databases">
        <title>Whole genome sequence of a Pandoraea apista isolate from a patient with cystic fibrosis.</title>
        <authorList>
            <person name="Kenna D.T."/>
            <person name="Turton J.F."/>
        </authorList>
    </citation>
    <scope>NUCLEOTIDE SEQUENCE [LARGE SCALE GENOMIC DNA]</scope>
    <source>
        <strain evidence="11 13">Pa13324</strain>
    </source>
</reference>
<feature type="transmembrane region" description="Helical" evidence="9">
    <location>
        <begin position="59"/>
        <end position="87"/>
    </location>
</feature>
<feature type="transmembrane region" description="Helical" evidence="9">
    <location>
        <begin position="310"/>
        <end position="328"/>
    </location>
</feature>
<feature type="transmembrane region" description="Helical" evidence="9">
    <location>
        <begin position="159"/>
        <end position="182"/>
    </location>
</feature>
<dbReference type="PROSITE" id="PS50850">
    <property type="entry name" value="MFS"/>
    <property type="match status" value="1"/>
</dbReference>
<keyword evidence="5 9" id="KW-0812">Transmembrane</keyword>
<keyword evidence="8 9" id="KW-0472">Membrane</keyword>
<feature type="transmembrane region" description="Helical" evidence="9">
    <location>
        <begin position="278"/>
        <end position="298"/>
    </location>
</feature>
<dbReference type="Proteomes" id="UP000270216">
    <property type="component" value="Unassembled WGS sequence"/>
</dbReference>
<comment type="similarity">
    <text evidence="2">Belongs to the major facilitator superfamily. Metabolite:H+ Symporter (MHS) family (TC 2.A.1.6) family.</text>
</comment>
<comment type="subcellular location">
    <subcellularLocation>
        <location evidence="1">Cell membrane</location>
        <topology evidence="1">Multi-pass membrane protein</topology>
    </subcellularLocation>
</comment>
<dbReference type="Proteomes" id="UP000364291">
    <property type="component" value="Unassembled WGS sequence"/>
</dbReference>
<evidence type="ECO:0000256" key="8">
    <source>
        <dbReference type="ARBA" id="ARBA00023136"/>
    </source>
</evidence>
<dbReference type="SUPFAM" id="SSF103473">
    <property type="entry name" value="MFS general substrate transporter"/>
    <property type="match status" value="1"/>
</dbReference>
<accession>A0A0B5FKG2</accession>
<keyword evidence="3" id="KW-0813">Transport</keyword>
<evidence type="ECO:0000256" key="3">
    <source>
        <dbReference type="ARBA" id="ARBA00022448"/>
    </source>
</evidence>
<dbReference type="InterPro" id="IPR005829">
    <property type="entry name" value="Sugar_transporter_CS"/>
</dbReference>
<dbReference type="KEGG" id="papi:SG18_22235"/>
<keyword evidence="6" id="KW-0769">Symport</keyword>
<evidence type="ECO:0000259" key="10">
    <source>
        <dbReference type="PROSITE" id="PS50850"/>
    </source>
</evidence>
<dbReference type="EMBL" id="CABPSX010000004">
    <property type="protein sequence ID" value="VVG71453.1"/>
    <property type="molecule type" value="Genomic_DNA"/>
</dbReference>
<evidence type="ECO:0000256" key="5">
    <source>
        <dbReference type="ARBA" id="ARBA00022692"/>
    </source>
</evidence>
<evidence type="ECO:0000256" key="9">
    <source>
        <dbReference type="SAM" id="Phobius"/>
    </source>
</evidence>
<keyword evidence="4" id="KW-1003">Cell membrane</keyword>
<evidence type="ECO:0000256" key="7">
    <source>
        <dbReference type="ARBA" id="ARBA00022989"/>
    </source>
</evidence>
<proteinExistence type="inferred from homology"/>
<organism evidence="12 14">
    <name type="scientific">Pandoraea apista</name>
    <dbReference type="NCBI Taxonomy" id="93218"/>
    <lineage>
        <taxon>Bacteria</taxon>
        <taxon>Pseudomonadati</taxon>
        <taxon>Pseudomonadota</taxon>
        <taxon>Betaproteobacteria</taxon>
        <taxon>Burkholderiales</taxon>
        <taxon>Burkholderiaceae</taxon>
        <taxon>Pandoraea</taxon>
    </lineage>
</organism>
<dbReference type="Gene3D" id="1.20.1250.20">
    <property type="entry name" value="MFS general substrate transporter like domains"/>
    <property type="match status" value="2"/>
</dbReference>
<dbReference type="GO" id="GO:0015293">
    <property type="term" value="F:symporter activity"/>
    <property type="evidence" value="ECO:0007669"/>
    <property type="project" value="UniProtKB-KW"/>
</dbReference>
<dbReference type="Pfam" id="PF07690">
    <property type="entry name" value="MFS_1"/>
    <property type="match status" value="1"/>
</dbReference>
<feature type="transmembrane region" description="Helical" evidence="9">
    <location>
        <begin position="94"/>
        <end position="113"/>
    </location>
</feature>
<evidence type="ECO:0000256" key="1">
    <source>
        <dbReference type="ARBA" id="ARBA00004651"/>
    </source>
</evidence>
<keyword evidence="7 9" id="KW-1133">Transmembrane helix</keyword>
<dbReference type="GeneID" id="47015120"/>
<dbReference type="GO" id="GO:0005886">
    <property type="term" value="C:plasma membrane"/>
    <property type="evidence" value="ECO:0007669"/>
    <property type="project" value="UniProtKB-SubCell"/>
</dbReference>
<feature type="domain" description="Major facilitator superfamily (MFS) profile" evidence="10">
    <location>
        <begin position="23"/>
        <end position="428"/>
    </location>
</feature>
<dbReference type="PANTHER" id="PTHR43528:SF1">
    <property type="entry name" value="ALPHA-KETOGLUTARATE PERMEASE"/>
    <property type="match status" value="1"/>
</dbReference>
<dbReference type="FunFam" id="1.20.1250.20:FF:000001">
    <property type="entry name" value="Dicarboxylate MFS transporter"/>
    <property type="match status" value="1"/>
</dbReference>
<evidence type="ECO:0000313" key="13">
    <source>
        <dbReference type="Proteomes" id="UP000270216"/>
    </source>
</evidence>
<gene>
    <name evidence="11" type="ORF">EJE83_14590</name>
    <name evidence="12" type="ORF">PAP18089_02431</name>
</gene>
<evidence type="ECO:0000313" key="12">
    <source>
        <dbReference type="EMBL" id="VVG71453.1"/>
    </source>
</evidence>
<dbReference type="RefSeq" id="WP_042116380.1">
    <property type="nucleotide sequence ID" value="NZ_CABPSX010000004.1"/>
</dbReference>
<name>A0A0B5FKG2_9BURK</name>
<reference evidence="12 14" key="2">
    <citation type="submission" date="2019-08" db="EMBL/GenBank/DDBJ databases">
        <authorList>
            <person name="Peeters C."/>
        </authorList>
    </citation>
    <scope>NUCLEOTIDE SEQUENCE [LARGE SCALE GENOMIC DNA]</scope>
    <source>
        <strain evidence="12 14">LMG 18089</strain>
    </source>
</reference>
<dbReference type="InterPro" id="IPR020846">
    <property type="entry name" value="MFS_dom"/>
</dbReference>
<protein>
    <submittedName>
        <fullName evidence="11">MFS transporter</fullName>
    </submittedName>
    <submittedName>
        <fullName evidence="12">Membrane protein</fullName>
    </submittedName>
</protein>
<evidence type="ECO:0000313" key="11">
    <source>
        <dbReference type="EMBL" id="RSK79759.1"/>
    </source>
</evidence>
<dbReference type="InterPro" id="IPR036259">
    <property type="entry name" value="MFS_trans_sf"/>
</dbReference>
<feature type="transmembrane region" description="Helical" evidence="9">
    <location>
        <begin position="402"/>
        <end position="420"/>
    </location>
</feature>
<feature type="transmembrane region" description="Helical" evidence="9">
    <location>
        <begin position="371"/>
        <end position="396"/>
    </location>
</feature>
<evidence type="ECO:0000256" key="2">
    <source>
        <dbReference type="ARBA" id="ARBA00008240"/>
    </source>
</evidence>
<evidence type="ECO:0000313" key="14">
    <source>
        <dbReference type="Proteomes" id="UP000364291"/>
    </source>
</evidence>
<dbReference type="InterPro" id="IPR011701">
    <property type="entry name" value="MFS"/>
</dbReference>